<evidence type="ECO:0000259" key="2">
    <source>
        <dbReference type="Pfam" id="PF21688"/>
    </source>
</evidence>
<evidence type="ECO:0008006" key="5">
    <source>
        <dbReference type="Google" id="ProtNLM"/>
    </source>
</evidence>
<evidence type="ECO:0000259" key="1">
    <source>
        <dbReference type="Pfam" id="PF01494"/>
    </source>
</evidence>
<dbReference type="InterPro" id="IPR002938">
    <property type="entry name" value="FAD-bd"/>
</dbReference>
<keyword evidence="4" id="KW-1185">Reference proteome</keyword>
<gene>
    <name evidence="3" type="ORF">GGR28_001495</name>
</gene>
<dbReference type="PRINTS" id="PR00411">
    <property type="entry name" value="PNDRDTASEI"/>
</dbReference>
<sequence>MPTTLEIKLPPADLHDPAALRRAVSRQGVPETQIGEVIVNRRSIDARGARPVFRLRVEVRNDEEGPAPASPPAFTLRDVADAPPVVIVGCGPAGMFAALELIELGLKPIVLERGKDVQSRRRSLRAIQQFGEVDPDSNYCFGEGGAGTYSDGKLYTRSLKRGNYLKALQTLVDHGAQSDVLIDAHPHIGSNKLPGVVASMRETILAHGGEIRFGHRLVDLEHGEDLRALIVQDEAGGTYRLSAAAYIMATGHSARDVYHLLHRHGIRLEAKPFALGVRIEHPQPLIDKIQYGQAEREENLPASSYKLVTQVKGRGVFSFCMCPGGLVVPAATAPGEIVVNGMSLSRRDSPYANSGTVVAVEVEDLAPFADAGVFAGLAFQQAVEQAMFAGGDGSQRAPAQRLPDFVNKKISSDLPETSYIPGLHSAALHELLPDGIYDRLREGVRDFGRKMKGYYTAEANVIGVESRTSSPVRIPRDRKGYQHPEVPSLYPCGEGAGFAGGILSAAMDGQNVARAVAAKVLG</sequence>
<dbReference type="RefSeq" id="WP_183495136.1">
    <property type="nucleotide sequence ID" value="NZ_JACIFF010000003.1"/>
</dbReference>
<dbReference type="PANTHER" id="PTHR42842:SF3">
    <property type="entry name" value="FAD_NAD(P)-BINDING OXIDOREDUCTASE FAMILY PROTEIN"/>
    <property type="match status" value="1"/>
</dbReference>
<evidence type="ECO:0000313" key="3">
    <source>
        <dbReference type="EMBL" id="MBB4078878.1"/>
    </source>
</evidence>
<dbReference type="Gene3D" id="3.50.50.60">
    <property type="entry name" value="FAD/NAD(P)-binding domain"/>
    <property type="match status" value="2"/>
</dbReference>
<accession>A0A840EA19</accession>
<dbReference type="AlphaFoldDB" id="A0A840EA19"/>
<feature type="domain" description="FAD-dependent protein C-terminal" evidence="2">
    <location>
        <begin position="272"/>
        <end position="468"/>
    </location>
</feature>
<proteinExistence type="predicted"/>
<dbReference type="EMBL" id="JACIFF010000003">
    <property type="protein sequence ID" value="MBB4078878.1"/>
    <property type="molecule type" value="Genomic_DNA"/>
</dbReference>
<feature type="domain" description="FAD-binding" evidence="1">
    <location>
        <begin position="84"/>
        <end position="123"/>
    </location>
</feature>
<dbReference type="Pfam" id="PF21688">
    <property type="entry name" value="FAD-depend_C"/>
    <property type="match status" value="1"/>
</dbReference>
<dbReference type="SUPFAM" id="SSF51905">
    <property type="entry name" value="FAD/NAD(P)-binding domain"/>
    <property type="match status" value="1"/>
</dbReference>
<dbReference type="Proteomes" id="UP000576209">
    <property type="component" value="Unassembled WGS sequence"/>
</dbReference>
<dbReference type="InterPro" id="IPR036188">
    <property type="entry name" value="FAD/NAD-bd_sf"/>
</dbReference>
<dbReference type="PIRSF" id="PIRSF038984">
    <property type="entry name" value="FAD_binding_protein"/>
    <property type="match status" value="1"/>
</dbReference>
<protein>
    <recommendedName>
        <fullName evidence="5">FAD-binding protein</fullName>
    </recommendedName>
</protein>
<dbReference type="InterPro" id="IPR049516">
    <property type="entry name" value="FAD-depend_C"/>
</dbReference>
<dbReference type="GO" id="GO:0071949">
    <property type="term" value="F:FAD binding"/>
    <property type="evidence" value="ECO:0007669"/>
    <property type="project" value="InterPro"/>
</dbReference>
<dbReference type="InterPro" id="IPR028348">
    <property type="entry name" value="FAD-binding_protein"/>
</dbReference>
<organism evidence="3 4">
    <name type="scientific">Neolewinella aquimaris</name>
    <dbReference type="NCBI Taxonomy" id="1835722"/>
    <lineage>
        <taxon>Bacteria</taxon>
        <taxon>Pseudomonadati</taxon>
        <taxon>Bacteroidota</taxon>
        <taxon>Saprospiria</taxon>
        <taxon>Saprospirales</taxon>
        <taxon>Lewinellaceae</taxon>
        <taxon>Neolewinella</taxon>
    </lineage>
</organism>
<dbReference type="PANTHER" id="PTHR42842">
    <property type="entry name" value="FAD/NAD(P)-BINDING OXIDOREDUCTASE"/>
    <property type="match status" value="1"/>
</dbReference>
<name>A0A840EA19_9BACT</name>
<dbReference type="Pfam" id="PF01494">
    <property type="entry name" value="FAD_binding_3"/>
    <property type="match status" value="1"/>
</dbReference>
<reference evidence="3 4" key="1">
    <citation type="submission" date="2020-08" db="EMBL/GenBank/DDBJ databases">
        <title>Genomic Encyclopedia of Type Strains, Phase IV (KMG-IV): sequencing the most valuable type-strain genomes for metagenomic binning, comparative biology and taxonomic classification.</title>
        <authorList>
            <person name="Goeker M."/>
        </authorList>
    </citation>
    <scope>NUCLEOTIDE SEQUENCE [LARGE SCALE GENOMIC DNA]</scope>
    <source>
        <strain evidence="3 4">DSM 105137</strain>
    </source>
</reference>
<comment type="caution">
    <text evidence="3">The sequence shown here is derived from an EMBL/GenBank/DDBJ whole genome shotgun (WGS) entry which is preliminary data.</text>
</comment>
<evidence type="ECO:0000313" key="4">
    <source>
        <dbReference type="Proteomes" id="UP000576209"/>
    </source>
</evidence>